<dbReference type="AlphaFoldDB" id="A0A3E0VRU1"/>
<evidence type="ECO:0000259" key="2">
    <source>
        <dbReference type="Pfam" id="PF13845"/>
    </source>
</evidence>
<name>A0A3E0VRU1_9MICO</name>
<comment type="caution">
    <text evidence="3">The sequence shown here is derived from an EMBL/GenBank/DDBJ whole genome shotgun (WGS) entry which is preliminary data.</text>
</comment>
<feature type="region of interest" description="Disordered" evidence="1">
    <location>
        <begin position="57"/>
        <end position="82"/>
    </location>
</feature>
<gene>
    <name evidence="3" type="ORF">B7R22_16070</name>
</gene>
<organism evidence="3 4">
    <name type="scientific">Subtercola boreus</name>
    <dbReference type="NCBI Taxonomy" id="120213"/>
    <lineage>
        <taxon>Bacteria</taxon>
        <taxon>Bacillati</taxon>
        <taxon>Actinomycetota</taxon>
        <taxon>Actinomycetes</taxon>
        <taxon>Micrococcales</taxon>
        <taxon>Microbacteriaceae</taxon>
        <taxon>Subtercola</taxon>
    </lineage>
</organism>
<feature type="compositionally biased region" description="Low complexity" evidence="1">
    <location>
        <begin position="57"/>
        <end position="67"/>
    </location>
</feature>
<evidence type="ECO:0000256" key="1">
    <source>
        <dbReference type="SAM" id="MobiDB-lite"/>
    </source>
</evidence>
<sequence length="212" mass="22117">MSGAPDAARHRHAPESRPRRTRWRPAVLGALVVVLLAALFLAGTQLPGILNPPAALTPPAGSAAPTQTPTPTPTPLPTSTSGPQLAGTFEWFQLRGGECITSYISAWQQRFTVVDCATPHGAQVVSLGTLGADPAQAYPGQSAIAQDLNLLCQQNGTFTAALLGAYPDVVWQASYPVTAAQWQAGQRNYSCFVSRSSSLLLVGSFAPPAVTG</sequence>
<dbReference type="InterPro" id="IPR026004">
    <property type="entry name" value="Septum_form"/>
</dbReference>
<feature type="region of interest" description="Disordered" evidence="1">
    <location>
        <begin position="1"/>
        <end position="20"/>
    </location>
</feature>
<feature type="domain" description="Septum formation-related" evidence="2">
    <location>
        <begin position="97"/>
        <end position="191"/>
    </location>
</feature>
<evidence type="ECO:0000313" key="3">
    <source>
        <dbReference type="EMBL" id="RFA12319.1"/>
    </source>
</evidence>
<dbReference type="RefSeq" id="WP_116412727.1">
    <property type="nucleotide sequence ID" value="NZ_NBXB01000042.1"/>
</dbReference>
<protein>
    <recommendedName>
        <fullName evidence="2">Septum formation-related domain-containing protein</fullName>
    </recommendedName>
</protein>
<dbReference type="Proteomes" id="UP000256541">
    <property type="component" value="Unassembled WGS sequence"/>
</dbReference>
<dbReference type="OrthoDB" id="5112895at2"/>
<dbReference type="EMBL" id="NBXB01000042">
    <property type="protein sequence ID" value="RFA12319.1"/>
    <property type="molecule type" value="Genomic_DNA"/>
</dbReference>
<dbReference type="Pfam" id="PF13845">
    <property type="entry name" value="Septum_form"/>
    <property type="match status" value="1"/>
</dbReference>
<evidence type="ECO:0000313" key="4">
    <source>
        <dbReference type="Proteomes" id="UP000256541"/>
    </source>
</evidence>
<reference evidence="3 4" key="1">
    <citation type="submission" date="2017-04" db="EMBL/GenBank/DDBJ databases">
        <title>Comparative genome analysis of Subtercola boreus.</title>
        <authorList>
            <person name="Cho Y.-J."/>
            <person name="Cho A."/>
            <person name="Kim O.-S."/>
            <person name="Lee J.-I."/>
        </authorList>
    </citation>
    <scope>NUCLEOTIDE SEQUENCE [LARGE SCALE GENOMIC DNA]</scope>
    <source>
        <strain evidence="3 4">P27479</strain>
    </source>
</reference>
<accession>A0A3E0VRU1</accession>
<proteinExistence type="predicted"/>